<evidence type="ECO:0000313" key="8">
    <source>
        <dbReference type="EMBL" id="TKX30909.1"/>
    </source>
</evidence>
<evidence type="ECO:0000256" key="4">
    <source>
        <dbReference type="ARBA" id="ARBA00022692"/>
    </source>
</evidence>
<dbReference type="PANTHER" id="PTHR42865:SF5">
    <property type="entry name" value="L-CYSTINE TRANSPORTER TCYP"/>
    <property type="match status" value="1"/>
</dbReference>
<dbReference type="Pfam" id="PF00375">
    <property type="entry name" value="SDF"/>
    <property type="match status" value="1"/>
</dbReference>
<dbReference type="GO" id="GO:0015293">
    <property type="term" value="F:symporter activity"/>
    <property type="evidence" value="ECO:0007669"/>
    <property type="project" value="UniProtKB-KW"/>
</dbReference>
<feature type="transmembrane region" description="Helical" evidence="7">
    <location>
        <begin position="302"/>
        <end position="326"/>
    </location>
</feature>
<comment type="subcellular location">
    <subcellularLocation>
        <location evidence="1">Membrane</location>
        <topology evidence="1">Multi-pass membrane protein</topology>
    </subcellularLocation>
</comment>
<evidence type="ECO:0000256" key="6">
    <source>
        <dbReference type="ARBA" id="ARBA00023136"/>
    </source>
</evidence>
<evidence type="ECO:0000256" key="2">
    <source>
        <dbReference type="ARBA" id="ARBA00006148"/>
    </source>
</evidence>
<feature type="transmembrane region" description="Helical" evidence="7">
    <location>
        <begin position="127"/>
        <end position="153"/>
    </location>
</feature>
<dbReference type="Proteomes" id="UP000310353">
    <property type="component" value="Unassembled WGS sequence"/>
</dbReference>
<feature type="transmembrane region" description="Helical" evidence="7">
    <location>
        <begin position="346"/>
        <end position="367"/>
    </location>
</feature>
<dbReference type="OrthoDB" id="9766690at2"/>
<keyword evidence="4 7" id="KW-0812">Transmembrane</keyword>
<proteinExistence type="inferred from homology"/>
<protein>
    <submittedName>
        <fullName evidence="8">Sodium:dicarboxylate symporter</fullName>
    </submittedName>
</protein>
<organism evidence="8 9">
    <name type="scientific">Campylobacter aviculae</name>
    <dbReference type="NCBI Taxonomy" id="2510190"/>
    <lineage>
        <taxon>Bacteria</taxon>
        <taxon>Pseudomonadati</taxon>
        <taxon>Campylobacterota</taxon>
        <taxon>Epsilonproteobacteria</taxon>
        <taxon>Campylobacterales</taxon>
        <taxon>Campylobacteraceae</taxon>
        <taxon>Campylobacter</taxon>
    </lineage>
</organism>
<dbReference type="InterPro" id="IPR036458">
    <property type="entry name" value="Na:dicarbo_symporter_sf"/>
</dbReference>
<name>A0A4U7BHL1_9BACT</name>
<dbReference type="GO" id="GO:0005886">
    <property type="term" value="C:plasma membrane"/>
    <property type="evidence" value="ECO:0007669"/>
    <property type="project" value="UniProtKB-SubCell"/>
</dbReference>
<feature type="transmembrane region" description="Helical" evidence="7">
    <location>
        <begin position="15"/>
        <end position="34"/>
    </location>
</feature>
<evidence type="ECO:0000256" key="1">
    <source>
        <dbReference type="ARBA" id="ARBA00004141"/>
    </source>
</evidence>
<evidence type="ECO:0000256" key="3">
    <source>
        <dbReference type="ARBA" id="ARBA00022448"/>
    </source>
</evidence>
<comment type="similarity">
    <text evidence="2">Belongs to the dicarboxylate/amino acid:cation symporter (DAACS) (TC 2.A.23) family.</text>
</comment>
<evidence type="ECO:0000256" key="7">
    <source>
        <dbReference type="SAM" id="Phobius"/>
    </source>
</evidence>
<evidence type="ECO:0000256" key="5">
    <source>
        <dbReference type="ARBA" id="ARBA00022989"/>
    </source>
</evidence>
<evidence type="ECO:0000313" key="9">
    <source>
        <dbReference type="Proteomes" id="UP000310353"/>
    </source>
</evidence>
<feature type="transmembrane region" description="Helical" evidence="7">
    <location>
        <begin position="192"/>
        <end position="210"/>
    </location>
</feature>
<dbReference type="EMBL" id="NXMA01000013">
    <property type="protein sequence ID" value="TKX30909.1"/>
    <property type="molecule type" value="Genomic_DNA"/>
</dbReference>
<dbReference type="PRINTS" id="PR00173">
    <property type="entry name" value="EDTRNSPORT"/>
</dbReference>
<keyword evidence="9" id="KW-1185">Reference proteome</keyword>
<feature type="transmembrane region" description="Helical" evidence="7">
    <location>
        <begin position="41"/>
        <end position="64"/>
    </location>
</feature>
<dbReference type="Gene3D" id="1.10.3860.10">
    <property type="entry name" value="Sodium:dicarboxylate symporter"/>
    <property type="match status" value="1"/>
</dbReference>
<keyword evidence="3" id="KW-0813">Transport</keyword>
<gene>
    <name evidence="8" type="ORF">CQA76_07330</name>
</gene>
<comment type="caution">
    <text evidence="8">The sequence shown here is derived from an EMBL/GenBank/DDBJ whole genome shotgun (WGS) entry which is preliminary data.</text>
</comment>
<feature type="transmembrane region" description="Helical" evidence="7">
    <location>
        <begin position="379"/>
        <end position="404"/>
    </location>
</feature>
<feature type="transmembrane region" description="Helical" evidence="7">
    <location>
        <begin position="268"/>
        <end position="290"/>
    </location>
</feature>
<feature type="transmembrane region" description="Helical" evidence="7">
    <location>
        <begin position="84"/>
        <end position="115"/>
    </location>
</feature>
<dbReference type="InterPro" id="IPR001991">
    <property type="entry name" value="Na-dicarboxylate_symporter"/>
</dbReference>
<dbReference type="AlphaFoldDB" id="A0A4U7BHL1"/>
<accession>A0A4U7BHL1</accession>
<sequence>MMENFLINFFHLSQIRSIFLLFCLACLFVFLKFLKHKLNFAWVMGIALVFGFGLGYFLLYLAGFPNEEISKFSSSNSLRWFSEIHIWINFLNTLYISILKLLVIPLIFISLVYVLINLDKKIQIKSLFSRVFFWFLFSTAISALIGICLAIFANLGSDAQALSSAKSLKEVKGLDEVILNLVPSNIVSAMNANNILGIIIFTFILSFGIRSLKENRGFRIFSLLVDFLHQVIMKISLYVIGIMPYFIITMIANALILNGYKVFINSVYFIALLYIAFIAVFVLHALLLLFHGLNPFIYYKKALPALLMAFSSRSSAGTLPVTISALKNLGVSSTNASFTASLGTTMGMNGCAGYYAGMIAVFMFNALNIPIAINEILTIIVLCVIVSFGIAGIPGITIMIISVMLSGLGMQSHFALLAVILAIDPILDMARTCTNVSGAMVVSLITDKEMKNLDMKKYQEN</sequence>
<dbReference type="PANTHER" id="PTHR42865">
    <property type="entry name" value="PROTON/GLUTAMATE-ASPARTATE SYMPORTER"/>
    <property type="match status" value="1"/>
</dbReference>
<feature type="transmembrane region" description="Helical" evidence="7">
    <location>
        <begin position="231"/>
        <end position="256"/>
    </location>
</feature>
<keyword evidence="5 7" id="KW-1133">Transmembrane helix</keyword>
<dbReference type="SUPFAM" id="SSF118215">
    <property type="entry name" value="Proton glutamate symport protein"/>
    <property type="match status" value="1"/>
</dbReference>
<keyword evidence="6 7" id="KW-0472">Membrane</keyword>
<reference evidence="8 9" key="1">
    <citation type="submission" date="2018-05" db="EMBL/GenBank/DDBJ databases">
        <title>Novel Campyloabacter and Helicobacter Species and Strains.</title>
        <authorList>
            <person name="Mannion A.J."/>
            <person name="Shen Z."/>
            <person name="Fox J.G."/>
        </authorList>
    </citation>
    <scope>NUCLEOTIDE SEQUENCE [LARGE SCALE GENOMIC DNA]</scope>
    <source>
        <strain evidence="9">MIT17-670</strain>
    </source>
</reference>